<dbReference type="PROSITE" id="PS51783">
    <property type="entry name" value="PH_BEACH"/>
    <property type="match status" value="1"/>
</dbReference>
<evidence type="ECO:0000256" key="3">
    <source>
        <dbReference type="PROSITE-ProRule" id="PRU00221"/>
    </source>
</evidence>
<evidence type="ECO:0000259" key="5">
    <source>
        <dbReference type="PROSITE" id="PS51783"/>
    </source>
</evidence>
<dbReference type="PROSITE" id="PS50082">
    <property type="entry name" value="WD_REPEATS_2"/>
    <property type="match status" value="2"/>
</dbReference>
<feature type="domain" description="BEACH" evidence="4">
    <location>
        <begin position="266"/>
        <end position="553"/>
    </location>
</feature>
<organism evidence="6 7">
    <name type="scientific">Mythimna separata</name>
    <name type="common">Oriental armyworm</name>
    <name type="synonym">Pseudaletia separata</name>
    <dbReference type="NCBI Taxonomy" id="271217"/>
    <lineage>
        <taxon>Eukaryota</taxon>
        <taxon>Metazoa</taxon>
        <taxon>Ecdysozoa</taxon>
        <taxon>Arthropoda</taxon>
        <taxon>Hexapoda</taxon>
        <taxon>Insecta</taxon>
        <taxon>Pterygota</taxon>
        <taxon>Neoptera</taxon>
        <taxon>Endopterygota</taxon>
        <taxon>Lepidoptera</taxon>
        <taxon>Glossata</taxon>
        <taxon>Ditrysia</taxon>
        <taxon>Noctuoidea</taxon>
        <taxon>Noctuidae</taxon>
        <taxon>Noctuinae</taxon>
        <taxon>Hadenini</taxon>
        <taxon>Mythimna</taxon>
    </lineage>
</organism>
<dbReference type="InterPro" id="IPR019775">
    <property type="entry name" value="WD40_repeat_CS"/>
</dbReference>
<dbReference type="Pfam" id="PF02138">
    <property type="entry name" value="Beach"/>
    <property type="match status" value="1"/>
</dbReference>
<dbReference type="InterPro" id="IPR057496">
    <property type="entry name" value="FAN-like_PH"/>
</dbReference>
<proteinExistence type="predicted"/>
<dbReference type="Pfam" id="PF25400">
    <property type="entry name" value="PH_FAN"/>
    <property type="match status" value="1"/>
</dbReference>
<dbReference type="Gene3D" id="2.30.29.30">
    <property type="entry name" value="Pleckstrin-homology domain (PH domain)/Phosphotyrosine-binding domain (PTB)"/>
    <property type="match status" value="1"/>
</dbReference>
<feature type="domain" description="BEACH-type PH" evidence="5">
    <location>
        <begin position="164"/>
        <end position="262"/>
    </location>
</feature>
<dbReference type="InterPro" id="IPR050865">
    <property type="entry name" value="BEACH_Domain"/>
</dbReference>
<dbReference type="InterPro" id="IPR023362">
    <property type="entry name" value="PH-BEACH_dom"/>
</dbReference>
<sequence length="2312" mass="256825">MDKSRFSMLLLEPGEIYFEDYSCTLSDSELKKENAKQGRLKLCSKSLVFEPRDWVYPLIKMQFKDCSDISVVDSIDNNNNVIKVRMKMYAEMLEENILAPYKFIYEDRDFYVFFDFASADECLCQMQQLQRASTLHAPEHNSMIATILHSRYMRMEFDPVMMDDFTEQIVCELQAEKISPLVRHQGKLALTPTTIYFQPFSNVEGSPILKLKLGHLRRMYKRRFLLRQVGLEIYSAEESSVPHIYVTFQSQRDRDRIYKILEESPNVQLEKVHTEEMTLQWQNGIVSNYDYLMYLNCLADRSKNDLTQYPVFPWVVADYTSETLDLTNPDTFRDLSKPMGALNPDRLEKLKERYHEMSEPKFLYGSHYSAPGLVLFYLVRKYPKYMLCLQNGRFDHPDRMFNSVKDVYNNCLRNMSDFKELVPEFYDTEGKGDFLLNQYEINFGERHDGSKVNNVALPPWSTSPEDFVVKLREALESEYVCRHLHLWIDLIFGYRQRGEEGVKANNVYHHVCYEGAVNLDRIYDMNDRHALEVQIMEFGQVPKQLFTKPHVRKIIPRIAKALSPSETYVSYKMECIDVLQLHKEAVTCAIRQGNRVISVGKDGTLKVYDTVLKKQIRSVILSSTPLSSCVMVDDNTVAVGSWDNEIYLYDVEYGRVVESFRAHDDSVSCLLWLEKERLLISGGWDGVVRVWGNVGRTGQALRGLKAEFDHDGKVTSLTYRRRRHEIDVIAGTGDGEVFIWDFTSRQLVTKISVHSSSVSGVCFVLSGDRVVTTCDDGDMRVTDLSVLDSISVHSSSVSGVCFVLSGDRVVTTCDDGDMRVTDLSVLDSISVHSSSVSGVCFVLSGDRVVTTCDDGDMRVTDLSVLDSISVHSSSVSGVFFVLSGDRVVTTCDDGDMRVTDLSVLDSISVHSSSVSGVCFVLSGDRVVTTCDDGDMRVTDLSVLDSISVHSSSVSGVCFVLSGDRVVTICDDGDMRVTDLSVLDSISVRSSSVSGVCFVLSGDRVVTTCDDGDMRVTNLSVLDSRARLGKLYKISVHSSSVSGVCFVLSGDRVVTTCDDGDMRVTDLSVLDSISVHSSSVSGVCFVLSGDRVVTTCDDGDMRVTDLSVLDSRARLGKLYKISVHSSSVSGVCFVLSGDRVVTTCDDGDMRVTDLSVLDSRARLGKLYKISVHSSSVSGVCFVLSGDRVVTICDDGDMRVTDLSVLDSISVHSSSVSGVCFVLSGDRVVTICDDGDMRVTDLSVLDSISVRSSSVSGVCFVLSGDRVVTTCDDGDMRVTNLSVLDSRARLGKLYKISVHSSSVSGVCFVLSGDRVVTTCDDGDMRVTDLSVLDSISVHSSSVSGVCFVLSGDRVVTTCDDGDMRVTDLSVLDSRARLGKLYKISVHSSSVSGVCFVLSGDRVVTTCDDGDMRVTDLSVLDSRARLGKLYKISVHSSSVSGVCFVLSGDRVVTTCDDGDMRVTDLSVLDSISVHSSSVSGVCFVLSGDRVVTTCDDGDMRVTDLSVLDSRARLGKLYKISVHSSSVSGVCFVLSGDRVVTTCDDGDMRVTDLSVLDSISVHSSSVSGVCFVLSGDRVVTTCDDGDMRVTDLSVLDSVNFTRSACNPGQTFTYISCALGAKPLFLQMQRASRTTVYQKHLPEAVTSLCWDGSTVLWLGCGDGSLLQWNMLTVTQSSVHTAHSEQRAHGAQWYVSEHCRRRDVTLWDGSTVLWLGCGDGSLLQWNMLTVTQSSVHTAHSEQRVHGAQWYVSEHCRRRDVTLWDGSTVLWLGCGDGSLLQWNMLTVTQSSVHTAHSEQRAHGAQWYVSEHCRRRDVTLWDGSTVLWLGCGDGSLLQWNMLTVTQSSVHTAHSEQRAHGAQWYVSEHCRRRDVTLWDGSTVLWLGCGDGSLLQWNMLTVTQSSVHTAHSEQRAHGAQWYVSEHCRRRDVTLWDGSTVLCLGCGDGSLLQWNMLTVTQSSVHTAHSEQRAHGAQWYVSEHCRRRDVTLWDGSTVLWLGCGDGSLLQWNMLTVTQSSVHTAHSEQRAHGAQWYVSEHCRRRDVTLWDGSTVLWLGCGDGSLLQWNMLTVTQSSVHTAHSEQRAHGAQWYVSEHCRRRDVTLWDGSTVLWLGCGDGSLLQWNMLTVTQSSVHTAHSEQRAHGAQWYVSEHCRRRDVTLWDGSTVLWLGCGDGSLLQWNMLTVTQSSVHTAHSEQRAHGAQWYVSEHCRRRDVTLWDGSTVLWLGCGDGSLLQWNMLTVTQSSVHTAHSEQRAHGAQWYVSEHCRRRDVTLWDGSTVLWLGCGDGSLLQWNMLTVTQSSVHTAHSGMYQNTAGGVTSLCGTRT</sequence>
<dbReference type="PROSITE" id="PS00678">
    <property type="entry name" value="WD_REPEATS_1"/>
    <property type="match status" value="1"/>
</dbReference>
<dbReference type="InterPro" id="IPR001680">
    <property type="entry name" value="WD40_rpt"/>
</dbReference>
<dbReference type="InterPro" id="IPR036322">
    <property type="entry name" value="WD40_repeat_dom_sf"/>
</dbReference>
<evidence type="ECO:0000313" key="7">
    <source>
        <dbReference type="Proteomes" id="UP001231518"/>
    </source>
</evidence>
<keyword evidence="1 3" id="KW-0853">WD repeat</keyword>
<dbReference type="SUPFAM" id="SSF50978">
    <property type="entry name" value="WD40 repeat-like"/>
    <property type="match status" value="4"/>
</dbReference>
<dbReference type="PROSITE" id="PS50294">
    <property type="entry name" value="WD_REPEATS_REGION"/>
    <property type="match status" value="1"/>
</dbReference>
<reference evidence="6" key="1">
    <citation type="submission" date="2023-03" db="EMBL/GenBank/DDBJ databases">
        <title>Chromosome-level genomes of two armyworms, Mythimna separata and Mythimna loreyi, provide insights into the biosynthesis and reception of sex pheromones.</title>
        <authorList>
            <person name="Zhao H."/>
        </authorList>
    </citation>
    <scope>NUCLEOTIDE SEQUENCE</scope>
    <source>
        <strain evidence="6">BeijingLab</strain>
        <tissue evidence="6">Pupa</tissue>
    </source>
</reference>
<dbReference type="FunFam" id="1.10.1540.10:FF:000001">
    <property type="entry name" value="neurobeachin isoform X1"/>
    <property type="match status" value="1"/>
</dbReference>
<dbReference type="EMBL" id="JARGEI010000009">
    <property type="protein sequence ID" value="KAJ8726544.1"/>
    <property type="molecule type" value="Genomic_DNA"/>
</dbReference>
<dbReference type="SMART" id="SM01026">
    <property type="entry name" value="Beach"/>
    <property type="match status" value="1"/>
</dbReference>
<dbReference type="SUPFAM" id="SSF81837">
    <property type="entry name" value="BEACH domain"/>
    <property type="match status" value="1"/>
</dbReference>
<dbReference type="PANTHER" id="PTHR13743">
    <property type="entry name" value="BEIGE/BEACH-RELATED"/>
    <property type="match status" value="1"/>
</dbReference>
<dbReference type="CDD" id="cd06071">
    <property type="entry name" value="Beach"/>
    <property type="match status" value="1"/>
</dbReference>
<dbReference type="Gene3D" id="2.130.10.10">
    <property type="entry name" value="YVTN repeat-like/Quinoprotein amine dehydrogenase"/>
    <property type="match status" value="6"/>
</dbReference>
<dbReference type="Proteomes" id="UP001231518">
    <property type="component" value="Chromosome 10"/>
</dbReference>
<keyword evidence="2" id="KW-0677">Repeat</keyword>
<evidence type="ECO:0000256" key="2">
    <source>
        <dbReference type="ARBA" id="ARBA00022737"/>
    </source>
</evidence>
<dbReference type="Pfam" id="PF00400">
    <property type="entry name" value="WD40"/>
    <property type="match status" value="9"/>
</dbReference>
<dbReference type="InterPro" id="IPR015943">
    <property type="entry name" value="WD40/YVTN_repeat-like_dom_sf"/>
</dbReference>
<feature type="repeat" description="WD" evidence="3">
    <location>
        <begin position="707"/>
        <end position="750"/>
    </location>
</feature>
<evidence type="ECO:0000313" key="6">
    <source>
        <dbReference type="EMBL" id="KAJ8726544.1"/>
    </source>
</evidence>
<dbReference type="SMART" id="SM00320">
    <property type="entry name" value="WD40"/>
    <property type="match status" value="27"/>
</dbReference>
<dbReference type="InterPro" id="IPR000409">
    <property type="entry name" value="BEACH_dom"/>
</dbReference>
<dbReference type="SUPFAM" id="SSF75011">
    <property type="entry name" value="3-carboxy-cis,cis-mucoante lactonizing enzyme"/>
    <property type="match status" value="2"/>
</dbReference>
<dbReference type="PROSITE" id="PS50197">
    <property type="entry name" value="BEACH"/>
    <property type="match status" value="1"/>
</dbReference>
<dbReference type="InterPro" id="IPR011993">
    <property type="entry name" value="PH-like_dom_sf"/>
</dbReference>
<protein>
    <submittedName>
        <fullName evidence="6">Uncharacterized protein</fullName>
    </submittedName>
</protein>
<name>A0AAD7YT60_MYTSE</name>
<gene>
    <name evidence="6" type="ORF">PYW07_001242</name>
</gene>
<dbReference type="InterPro" id="IPR036372">
    <property type="entry name" value="BEACH_dom_sf"/>
</dbReference>
<evidence type="ECO:0000259" key="4">
    <source>
        <dbReference type="PROSITE" id="PS50197"/>
    </source>
</evidence>
<feature type="repeat" description="WD" evidence="3">
    <location>
        <begin position="660"/>
        <end position="691"/>
    </location>
</feature>
<dbReference type="Gene3D" id="1.10.1540.10">
    <property type="entry name" value="BEACH domain"/>
    <property type="match status" value="1"/>
</dbReference>
<dbReference type="SUPFAM" id="SSF50729">
    <property type="entry name" value="PH domain-like"/>
    <property type="match status" value="1"/>
</dbReference>
<comment type="caution">
    <text evidence="6">The sequence shown here is derived from an EMBL/GenBank/DDBJ whole genome shotgun (WGS) entry which is preliminary data.</text>
</comment>
<evidence type="ECO:0000256" key="1">
    <source>
        <dbReference type="ARBA" id="ARBA00022574"/>
    </source>
</evidence>
<dbReference type="PANTHER" id="PTHR13743:SF123">
    <property type="entry name" value="PROTEIN FAN"/>
    <property type="match status" value="1"/>
</dbReference>
<keyword evidence="7" id="KW-1185">Reference proteome</keyword>
<accession>A0AAD7YT60</accession>